<organism evidence="1 2">
    <name type="scientific">Burkholderia pseudomallei (strain 1106a)</name>
    <dbReference type="NCBI Taxonomy" id="357348"/>
    <lineage>
        <taxon>Bacteria</taxon>
        <taxon>Pseudomonadati</taxon>
        <taxon>Pseudomonadota</taxon>
        <taxon>Betaproteobacteria</taxon>
        <taxon>Burkholderiales</taxon>
        <taxon>Burkholderiaceae</taxon>
        <taxon>Burkholderia</taxon>
        <taxon>pseudomallei group</taxon>
    </lineage>
</organism>
<proteinExistence type="predicted"/>
<accession>A3NS36</accession>
<dbReference type="Proteomes" id="UP000006738">
    <property type="component" value="Chromosome I"/>
</dbReference>
<protein>
    <submittedName>
        <fullName evidence="1">Uncharacterized protein</fullName>
    </submittedName>
</protein>
<evidence type="ECO:0000313" key="1">
    <source>
        <dbReference type="EMBL" id="ABN90056.1"/>
    </source>
</evidence>
<name>A3NS36_BURP0</name>
<gene>
    <name evidence="1" type="ordered locus">BURPS1106A_0875</name>
</gene>
<evidence type="ECO:0000313" key="2">
    <source>
        <dbReference type="Proteomes" id="UP000006738"/>
    </source>
</evidence>
<dbReference type="KEGG" id="bpl:BURPS1106A_0875"/>
<dbReference type="AlphaFoldDB" id="A3NS36"/>
<sequence>MTHDRDHLFRCAGARTASRPRCCDAVRAAPDAGAARTALHLR</sequence>
<dbReference type="EMBL" id="CP000572">
    <property type="protein sequence ID" value="ABN90056.1"/>
    <property type="molecule type" value="Genomic_DNA"/>
</dbReference>
<reference evidence="1 2" key="1">
    <citation type="submission" date="2007-02" db="EMBL/GenBank/DDBJ databases">
        <authorList>
            <person name="DeShazer D."/>
            <person name="Woods D.E."/>
            <person name="Nierman W.C."/>
        </authorList>
    </citation>
    <scope>NUCLEOTIDE SEQUENCE [LARGE SCALE GENOMIC DNA]</scope>
    <source>
        <strain evidence="1 2">1106a</strain>
    </source>
</reference>
<dbReference type="HOGENOM" id="CLU_3248425_0_0_4"/>